<protein>
    <submittedName>
        <fullName evidence="1">Uncharacterized protein</fullName>
    </submittedName>
</protein>
<proteinExistence type="predicted"/>
<name>A0A2T3ZG75_TRIA4</name>
<sequence>MLADWLHTGSGEKGQHVTINLNIWRPLHIRGFSSCWYPLPPVISLLSAHGRRSLNACNHDIPSISTLNQHRLFWHFVRAKVLHNAIERKALRIGKTGFGISVMAWHHVALSVDRLALYPPNLHSPKRLKSSPHETNPEKHTHGACFSVSGSCLCLAR</sequence>
<dbReference type="EMBL" id="KZ679258">
    <property type="protein sequence ID" value="PTB43783.1"/>
    <property type="molecule type" value="Genomic_DNA"/>
</dbReference>
<reference evidence="1 2" key="1">
    <citation type="submission" date="2016-07" db="EMBL/GenBank/DDBJ databases">
        <title>Multiple horizontal gene transfer events from other fungi enriched the ability of initially mycotrophic Trichoderma (Ascomycota) to feed on dead plant biomass.</title>
        <authorList>
            <consortium name="DOE Joint Genome Institute"/>
            <person name="Aerts A."/>
            <person name="Atanasova L."/>
            <person name="Chenthamara K."/>
            <person name="Zhang J."/>
            <person name="Grujic M."/>
            <person name="Henrissat B."/>
            <person name="Kuo A."/>
            <person name="Salamov A."/>
            <person name="Lipzen A."/>
            <person name="Labutti K."/>
            <person name="Barry K."/>
            <person name="Miao Y."/>
            <person name="Rahimi M.J."/>
            <person name="Shen Q."/>
            <person name="Grigoriev I.V."/>
            <person name="Kubicek C.P."/>
            <person name="Druzhinina I.S."/>
        </authorList>
    </citation>
    <scope>NUCLEOTIDE SEQUENCE [LARGE SCALE GENOMIC DNA]</scope>
    <source>
        <strain evidence="1 2">CBS 433.97</strain>
    </source>
</reference>
<accession>A0A2T3ZG75</accession>
<gene>
    <name evidence="1" type="ORF">M441DRAFT_335732</name>
</gene>
<organism evidence="1 2">
    <name type="scientific">Trichoderma asperellum (strain ATCC 204424 / CBS 433.97 / NBRC 101777)</name>
    <dbReference type="NCBI Taxonomy" id="1042311"/>
    <lineage>
        <taxon>Eukaryota</taxon>
        <taxon>Fungi</taxon>
        <taxon>Dikarya</taxon>
        <taxon>Ascomycota</taxon>
        <taxon>Pezizomycotina</taxon>
        <taxon>Sordariomycetes</taxon>
        <taxon>Hypocreomycetidae</taxon>
        <taxon>Hypocreales</taxon>
        <taxon>Hypocreaceae</taxon>
        <taxon>Trichoderma</taxon>
    </lineage>
</organism>
<evidence type="ECO:0000313" key="1">
    <source>
        <dbReference type="EMBL" id="PTB43783.1"/>
    </source>
</evidence>
<dbReference type="AlphaFoldDB" id="A0A2T3ZG75"/>
<evidence type="ECO:0000313" key="2">
    <source>
        <dbReference type="Proteomes" id="UP000240493"/>
    </source>
</evidence>
<keyword evidence="2" id="KW-1185">Reference proteome</keyword>
<dbReference type="Proteomes" id="UP000240493">
    <property type="component" value="Unassembled WGS sequence"/>
</dbReference>